<proteinExistence type="predicted"/>
<protein>
    <recommendedName>
        <fullName evidence="3">Transcriptional regulator</fullName>
    </recommendedName>
</protein>
<reference evidence="1" key="1">
    <citation type="journal article" date="2020" name="mSystems">
        <title>Genome- and Community-Level Interaction Insights into Carbon Utilization and Element Cycling Functions of Hydrothermarchaeota in Hydrothermal Sediment.</title>
        <authorList>
            <person name="Zhou Z."/>
            <person name="Liu Y."/>
            <person name="Xu W."/>
            <person name="Pan J."/>
            <person name="Luo Z.H."/>
            <person name="Li M."/>
        </authorList>
    </citation>
    <scope>NUCLEOTIDE SEQUENCE [LARGE SCALE GENOMIC DNA]</scope>
    <source>
        <strain evidence="2">SpSt-622</strain>
        <strain evidence="1">SpSt-642</strain>
    </source>
</reference>
<gene>
    <name evidence="2" type="ORF">ENT92_01870</name>
    <name evidence="1" type="ORF">ENU14_05580</name>
</gene>
<accession>A0A7C4D7V0</accession>
<evidence type="ECO:0000313" key="1">
    <source>
        <dbReference type="EMBL" id="HGM59034.1"/>
    </source>
</evidence>
<dbReference type="PANTHER" id="PTHR40730">
    <property type="entry name" value="TRANSCRIPTIONAL REGULATOR PROTEIN-LIKE PROTEIN"/>
    <property type="match status" value="1"/>
</dbReference>
<evidence type="ECO:0000313" key="2">
    <source>
        <dbReference type="EMBL" id="HGU64950.1"/>
    </source>
</evidence>
<sequence length="124" mass="14649">MYKYSLCEVFTKKLLPSIKLYLAYRLIRDFNYSQLRVSNILGVKQPLINYFLSGRRKPRLIDFIQSNSEFRRILDNIAYDIASTGFEQNNCIACRICIVLRKTGFIEDILRKIGIDSREVYIPR</sequence>
<dbReference type="EMBL" id="DTBJ01000049">
    <property type="protein sequence ID" value="HGM59034.1"/>
    <property type="molecule type" value="Genomic_DNA"/>
</dbReference>
<name>A0A7C4D7V0_STAMA</name>
<comment type="caution">
    <text evidence="1">The sequence shown here is derived from an EMBL/GenBank/DDBJ whole genome shotgun (WGS) entry which is preliminary data.</text>
</comment>
<evidence type="ECO:0008006" key="3">
    <source>
        <dbReference type="Google" id="ProtNLM"/>
    </source>
</evidence>
<dbReference type="EMBL" id="DTAN01000071">
    <property type="protein sequence ID" value="HGU64950.1"/>
    <property type="molecule type" value="Genomic_DNA"/>
</dbReference>
<dbReference type="PANTHER" id="PTHR40730:SF4">
    <property type="entry name" value="TRANSCRIPTIONAL REGULATOR"/>
    <property type="match status" value="1"/>
</dbReference>
<dbReference type="AlphaFoldDB" id="A0A7C4D7V0"/>
<organism evidence="1">
    <name type="scientific">Staphylothermus marinus</name>
    <dbReference type="NCBI Taxonomy" id="2280"/>
    <lineage>
        <taxon>Archaea</taxon>
        <taxon>Thermoproteota</taxon>
        <taxon>Thermoprotei</taxon>
        <taxon>Desulfurococcales</taxon>
        <taxon>Desulfurococcaceae</taxon>
        <taxon>Staphylothermus</taxon>
    </lineage>
</organism>